<dbReference type="FunFam" id="1.20.140.10:FF:000004">
    <property type="entry name" value="Acyl-CoA dehydrogenase FadE25"/>
    <property type="match status" value="1"/>
</dbReference>
<dbReference type="Proteomes" id="UP000178449">
    <property type="component" value="Unassembled WGS sequence"/>
</dbReference>
<evidence type="ECO:0000256" key="9">
    <source>
        <dbReference type="ARBA" id="ARBA00075603"/>
    </source>
</evidence>
<feature type="domain" description="Acyl-CoA dehydrogenase/oxidase N-terminal" evidence="13">
    <location>
        <begin position="6"/>
        <end position="118"/>
    </location>
</feature>
<dbReference type="PROSITE" id="PS00073">
    <property type="entry name" value="ACYL_COA_DH_2"/>
    <property type="match status" value="1"/>
</dbReference>
<comment type="similarity">
    <text evidence="2 10">Belongs to the acyl-CoA dehydrogenase family.</text>
</comment>
<feature type="domain" description="Acyl-CoA dehydrogenase/oxidase C-terminal" evidence="11">
    <location>
        <begin position="230"/>
        <end position="377"/>
    </location>
</feature>
<comment type="caution">
    <text evidence="14">The sequence shown here is derived from an EMBL/GenBank/DDBJ whole genome shotgun (WGS) entry which is preliminary data.</text>
</comment>
<evidence type="ECO:0000256" key="5">
    <source>
        <dbReference type="ARBA" id="ARBA00023002"/>
    </source>
</evidence>
<dbReference type="PANTHER" id="PTHR43884:SF12">
    <property type="entry name" value="ISOVALERYL-COA DEHYDROGENASE, MITOCHONDRIAL-RELATED"/>
    <property type="match status" value="1"/>
</dbReference>
<evidence type="ECO:0000259" key="13">
    <source>
        <dbReference type="Pfam" id="PF02771"/>
    </source>
</evidence>
<gene>
    <name evidence="14" type="ORF">A2527_01340</name>
</gene>
<dbReference type="InterPro" id="IPR009100">
    <property type="entry name" value="AcylCoA_DH/oxidase_NM_dom_sf"/>
</dbReference>
<keyword evidence="4 10" id="KW-0274">FAD</keyword>
<dbReference type="Pfam" id="PF00441">
    <property type="entry name" value="Acyl-CoA_dh_1"/>
    <property type="match status" value="1"/>
</dbReference>
<evidence type="ECO:0000256" key="1">
    <source>
        <dbReference type="ARBA" id="ARBA00001974"/>
    </source>
</evidence>
<evidence type="ECO:0000256" key="7">
    <source>
        <dbReference type="ARBA" id="ARBA00066461"/>
    </source>
</evidence>
<feature type="domain" description="Acyl-CoA oxidase/dehydrogenase middle" evidence="12">
    <location>
        <begin position="122"/>
        <end position="217"/>
    </location>
</feature>
<dbReference type="InterPro" id="IPR009075">
    <property type="entry name" value="AcylCo_DH/oxidase_C"/>
</dbReference>
<evidence type="ECO:0000256" key="8">
    <source>
        <dbReference type="ARBA" id="ARBA00068311"/>
    </source>
</evidence>
<dbReference type="PANTHER" id="PTHR43884">
    <property type="entry name" value="ACYL-COA DEHYDROGENASE"/>
    <property type="match status" value="1"/>
</dbReference>
<name>A0A1F6G8P5_9PROT</name>
<evidence type="ECO:0000259" key="11">
    <source>
        <dbReference type="Pfam" id="PF00441"/>
    </source>
</evidence>
<accession>A0A1F6G8P5</accession>
<dbReference type="PIRSF" id="PIRSF016578">
    <property type="entry name" value="HsaA"/>
    <property type="match status" value="1"/>
</dbReference>
<dbReference type="STRING" id="1817772.A2527_01340"/>
<evidence type="ECO:0000256" key="6">
    <source>
        <dbReference type="ARBA" id="ARBA00052938"/>
    </source>
</evidence>
<evidence type="ECO:0000259" key="12">
    <source>
        <dbReference type="Pfam" id="PF02770"/>
    </source>
</evidence>
<dbReference type="Gene3D" id="2.40.110.10">
    <property type="entry name" value="Butyryl-CoA Dehydrogenase, subunit A, domain 2"/>
    <property type="match status" value="1"/>
</dbReference>
<evidence type="ECO:0000256" key="2">
    <source>
        <dbReference type="ARBA" id="ARBA00009347"/>
    </source>
</evidence>
<keyword evidence="3 10" id="KW-0285">Flavoprotein</keyword>
<dbReference type="AlphaFoldDB" id="A0A1F6G8P5"/>
<evidence type="ECO:0000256" key="3">
    <source>
        <dbReference type="ARBA" id="ARBA00022630"/>
    </source>
</evidence>
<dbReference type="EC" id="3.13.1.4" evidence="7"/>
<dbReference type="Pfam" id="PF02770">
    <property type="entry name" value="Acyl-CoA_dh_M"/>
    <property type="match status" value="1"/>
</dbReference>
<keyword evidence="5 10" id="KW-0560">Oxidoreductase</keyword>
<dbReference type="InterPro" id="IPR013786">
    <property type="entry name" value="AcylCoA_DH/ox_N"/>
</dbReference>
<dbReference type="InterPro" id="IPR006091">
    <property type="entry name" value="Acyl-CoA_Oxase/DH_mid-dom"/>
</dbReference>
<dbReference type="Pfam" id="PF02771">
    <property type="entry name" value="Acyl-CoA_dh_N"/>
    <property type="match status" value="1"/>
</dbReference>
<organism evidence="14 15">
    <name type="scientific">Candidatus Lambdaproteobacteria bacterium RIFOXYD2_FULL_50_16</name>
    <dbReference type="NCBI Taxonomy" id="1817772"/>
    <lineage>
        <taxon>Bacteria</taxon>
        <taxon>Pseudomonadati</taxon>
        <taxon>Pseudomonadota</taxon>
        <taxon>Candidatus Lambdaproteobacteria</taxon>
    </lineage>
</organism>
<evidence type="ECO:0000313" key="15">
    <source>
        <dbReference type="Proteomes" id="UP000178449"/>
    </source>
</evidence>
<dbReference type="Gene3D" id="1.10.540.10">
    <property type="entry name" value="Acyl-CoA dehydrogenase/oxidase, N-terminal domain"/>
    <property type="match status" value="1"/>
</dbReference>
<protein>
    <recommendedName>
        <fullName evidence="8">3-sulfinopropanoyl-CoA desulfinase</fullName>
        <ecNumber evidence="7">3.13.1.4</ecNumber>
    </recommendedName>
    <alternativeName>
        <fullName evidence="9">3-sulfinopropionyl coenzyme A desulfinase</fullName>
    </alternativeName>
</protein>
<dbReference type="InterPro" id="IPR006089">
    <property type="entry name" value="Acyl-CoA_DH_CS"/>
</dbReference>
<dbReference type="SUPFAM" id="SSF56645">
    <property type="entry name" value="Acyl-CoA dehydrogenase NM domain-like"/>
    <property type="match status" value="1"/>
</dbReference>
<comment type="cofactor">
    <cofactor evidence="1 10">
        <name>FAD</name>
        <dbReference type="ChEBI" id="CHEBI:57692"/>
    </cofactor>
</comment>
<evidence type="ECO:0000256" key="4">
    <source>
        <dbReference type="ARBA" id="ARBA00022827"/>
    </source>
</evidence>
<sequence>MDFGLNEEQKLVQATVRQMAQEQVRPKAAATDKNHAIPPETLPQLAELGLWGSYIPEEDGGSGLDYLSYILSVEALSAACASTGVLLAAHASLGCDPIHRSGTKEQKAKWLAPLCKGEKIGCFLLTEPGAGSDVASLKTRYLEQDDHYELTGSKQFITNGGYLGTGVVFATSDPSLGHKGISAFILDLKSPGVTLLKNEEKMGIRGSFTSAFALDQVKIPKDQLLGAPHQGFAIAMETLDGGRISISAQALGIAQEALDLALNYSTERQQFGKPIGQFQAIRFKLADMAAALESARLMTYKAAWLKNQHQESAQVSAMAKLLASKAAQFCTDEALQIHGGYGYSAEYPLERLYRDAKITEIYEGTSEIQRIVIAKGLEKG</sequence>
<dbReference type="Gene3D" id="1.20.140.10">
    <property type="entry name" value="Butyryl-CoA Dehydrogenase, subunit A, domain 3"/>
    <property type="match status" value="1"/>
</dbReference>
<dbReference type="EMBL" id="MFNE01000038">
    <property type="protein sequence ID" value="OGG94480.1"/>
    <property type="molecule type" value="Genomic_DNA"/>
</dbReference>
<dbReference type="InterPro" id="IPR036250">
    <property type="entry name" value="AcylCo_DH-like_C"/>
</dbReference>
<dbReference type="FunFam" id="1.10.540.10:FF:000002">
    <property type="entry name" value="Acyl-CoA dehydrogenase FadE19"/>
    <property type="match status" value="1"/>
</dbReference>
<dbReference type="InterPro" id="IPR037069">
    <property type="entry name" value="AcylCoA_DH/ox_N_sf"/>
</dbReference>
<reference evidence="14 15" key="1">
    <citation type="journal article" date="2016" name="Nat. Commun.">
        <title>Thousands of microbial genomes shed light on interconnected biogeochemical processes in an aquifer system.</title>
        <authorList>
            <person name="Anantharaman K."/>
            <person name="Brown C.T."/>
            <person name="Hug L.A."/>
            <person name="Sharon I."/>
            <person name="Castelle C.J."/>
            <person name="Probst A.J."/>
            <person name="Thomas B.C."/>
            <person name="Singh A."/>
            <person name="Wilkins M.J."/>
            <person name="Karaoz U."/>
            <person name="Brodie E.L."/>
            <person name="Williams K.H."/>
            <person name="Hubbard S.S."/>
            <person name="Banfield J.F."/>
        </authorList>
    </citation>
    <scope>NUCLEOTIDE SEQUENCE [LARGE SCALE GENOMIC DNA]</scope>
</reference>
<dbReference type="SUPFAM" id="SSF47203">
    <property type="entry name" value="Acyl-CoA dehydrogenase C-terminal domain-like"/>
    <property type="match status" value="1"/>
</dbReference>
<dbReference type="GO" id="GO:0050660">
    <property type="term" value="F:flavin adenine dinucleotide binding"/>
    <property type="evidence" value="ECO:0007669"/>
    <property type="project" value="InterPro"/>
</dbReference>
<evidence type="ECO:0000256" key="10">
    <source>
        <dbReference type="RuleBase" id="RU362125"/>
    </source>
</evidence>
<proteinExistence type="inferred from homology"/>
<dbReference type="InterPro" id="IPR046373">
    <property type="entry name" value="Acyl-CoA_Oxase/DH_mid-dom_sf"/>
</dbReference>
<dbReference type="GO" id="GO:0003995">
    <property type="term" value="F:acyl-CoA dehydrogenase activity"/>
    <property type="evidence" value="ECO:0007669"/>
    <property type="project" value="InterPro"/>
</dbReference>
<evidence type="ECO:0000313" key="14">
    <source>
        <dbReference type="EMBL" id="OGG94480.1"/>
    </source>
</evidence>
<comment type="catalytic activity">
    <reaction evidence="6">
        <text>3-sulfinopropanoyl-CoA + H2O = propanoyl-CoA + sulfite + H(+)</text>
        <dbReference type="Rhea" id="RHEA:41624"/>
        <dbReference type="ChEBI" id="CHEBI:15377"/>
        <dbReference type="ChEBI" id="CHEBI:15378"/>
        <dbReference type="ChEBI" id="CHEBI:17359"/>
        <dbReference type="ChEBI" id="CHEBI:57392"/>
        <dbReference type="ChEBI" id="CHEBI:78349"/>
        <dbReference type="EC" id="3.13.1.4"/>
    </reaction>
    <physiologicalReaction direction="left-to-right" evidence="6">
        <dbReference type="Rhea" id="RHEA:41625"/>
    </physiologicalReaction>
</comment>